<dbReference type="eggNOG" id="COG1012">
    <property type="taxonomic scope" value="Bacteria"/>
</dbReference>
<dbReference type="InterPro" id="IPR015590">
    <property type="entry name" value="Aldehyde_DH_dom"/>
</dbReference>
<keyword evidence="1" id="KW-0560">Oxidoreductase</keyword>
<comment type="caution">
    <text evidence="3">The sequence shown here is derived from an EMBL/GenBank/DDBJ whole genome shotgun (WGS) entry which is preliminary data.</text>
</comment>
<dbReference type="PATRIC" id="fig|946077.3.peg.712"/>
<dbReference type="InterPro" id="IPR016161">
    <property type="entry name" value="Ald_DH/histidinol_DH"/>
</dbReference>
<dbReference type="Gene3D" id="3.40.309.10">
    <property type="entry name" value="Aldehyde Dehydrogenase, Chain A, domain 2"/>
    <property type="match status" value="1"/>
</dbReference>
<dbReference type="InterPro" id="IPR016162">
    <property type="entry name" value="Ald_DH_N"/>
</dbReference>
<dbReference type="PANTHER" id="PTHR43353:SF3">
    <property type="entry name" value="ALDEHYDE DEHYDROGENASE-RELATED"/>
    <property type="match status" value="1"/>
</dbReference>
<dbReference type="InterPro" id="IPR050740">
    <property type="entry name" value="Aldehyde_DH_Superfamily"/>
</dbReference>
<dbReference type="CDD" id="cd07129">
    <property type="entry name" value="ALDH_KGSADH"/>
    <property type="match status" value="1"/>
</dbReference>
<dbReference type="Proteomes" id="UP000005938">
    <property type="component" value="Unassembled WGS sequence"/>
</dbReference>
<keyword evidence="4" id="KW-1185">Reference proteome</keyword>
<dbReference type="SUPFAM" id="SSF53720">
    <property type="entry name" value="ALDH-like"/>
    <property type="match status" value="1"/>
</dbReference>
<dbReference type="Gene3D" id="3.40.605.10">
    <property type="entry name" value="Aldehyde Dehydrogenase, Chain A, domain 1"/>
    <property type="match status" value="1"/>
</dbReference>
<evidence type="ECO:0000313" key="3">
    <source>
        <dbReference type="EMBL" id="EID75978.1"/>
    </source>
</evidence>
<organism evidence="3 4">
    <name type="scientific">Imtechella halotolerans K1</name>
    <dbReference type="NCBI Taxonomy" id="946077"/>
    <lineage>
        <taxon>Bacteria</taxon>
        <taxon>Pseudomonadati</taxon>
        <taxon>Bacteroidota</taxon>
        <taxon>Flavobacteriia</taxon>
        <taxon>Flavobacteriales</taxon>
        <taxon>Flavobacteriaceae</taxon>
        <taxon>Imtechella</taxon>
    </lineage>
</organism>
<evidence type="ECO:0000259" key="2">
    <source>
        <dbReference type="Pfam" id="PF00171"/>
    </source>
</evidence>
<dbReference type="InterPro" id="IPR044151">
    <property type="entry name" value="ALDH_KGSADH"/>
</dbReference>
<dbReference type="RefSeq" id="WP_008237478.1">
    <property type="nucleotide sequence ID" value="NZ_AJJU01000003.1"/>
</dbReference>
<gene>
    <name evidence="3" type="ORF">W5A_03509</name>
</gene>
<dbReference type="PANTHER" id="PTHR43353">
    <property type="entry name" value="SUCCINATE-SEMIALDEHYDE DEHYDROGENASE, MITOCHONDRIAL"/>
    <property type="match status" value="1"/>
</dbReference>
<name>I0WHW2_9FLAO</name>
<protein>
    <submittedName>
        <fullName evidence="3">NADP-dependent fatty aldehyde dehydrogenase</fullName>
    </submittedName>
</protein>
<dbReference type="OrthoDB" id="9770537at2"/>
<dbReference type="InterPro" id="IPR016163">
    <property type="entry name" value="Ald_DH_C"/>
</dbReference>
<sequence length="527" mass="57219">MITDNFIGNNRSSEGNKLFKTFNPVSNEMNPWEFVEATEAEVERAMVLASDAFLSYSKLDGKTKATFLRTIAKEIENLGDLLLNTYMAESGLPRGRAEGERTRTLFQLHSFADMLEEGSWVEATIDTALPLRQPVPKVDIRKCLMPIGPIVVFGSSNFPLAYSTAGGDTASALAAGCPVVVKSHPMHAGTGALVASAVIKSIELLGLPNGVFSNLNSSSIEIGKQLAIHPGVKGIGFTGSVKGGRTLYNLAAQRKEPIPVFAEMGSINPVVLFPEELKRQGDSWALTYADSMLLGVGQFCTNPGLFIAVKGKELDNFSQLLKKTLETNKAGTMLHPQIHANFTKGKEFMLQNVGVVPLVNISEGLLPQQAGQALLAVSGETFLKNPLLHHEVFGPFSIIVECNDNDQMLEVLANLEGQLTGTIIATQQELQNHMNIVQVLQQKVGRLIFNGVPTGVEVCPSMMHGGPYPASSDARFTAVGIHSVKRWVRPVSYQNWPDKLLPLAIQNDNSLSIERTVNNEKTRNSIL</sequence>
<feature type="domain" description="Aldehyde dehydrogenase" evidence="2">
    <location>
        <begin position="13"/>
        <end position="337"/>
    </location>
</feature>
<dbReference type="GO" id="GO:0016620">
    <property type="term" value="F:oxidoreductase activity, acting on the aldehyde or oxo group of donors, NAD or NADP as acceptor"/>
    <property type="evidence" value="ECO:0007669"/>
    <property type="project" value="InterPro"/>
</dbReference>
<dbReference type="Pfam" id="PF00171">
    <property type="entry name" value="Aldedh"/>
    <property type="match status" value="1"/>
</dbReference>
<dbReference type="STRING" id="946077.W5A_03509"/>
<dbReference type="AlphaFoldDB" id="I0WHW2"/>
<dbReference type="EMBL" id="AJJU01000003">
    <property type="protein sequence ID" value="EID75978.1"/>
    <property type="molecule type" value="Genomic_DNA"/>
</dbReference>
<accession>I0WHW2</accession>
<reference evidence="3 4" key="1">
    <citation type="journal article" date="2012" name="J. Bacteriol.">
        <title>Genome Sequence of the Halotolerant Bacterium Imtechella halotolerans K1T.</title>
        <authorList>
            <person name="Kumar S."/>
            <person name="Vikram S."/>
            <person name="Subramanian S."/>
            <person name="Raghava G.P."/>
            <person name="Pinnaka A.K."/>
        </authorList>
    </citation>
    <scope>NUCLEOTIDE SEQUENCE [LARGE SCALE GENOMIC DNA]</scope>
    <source>
        <strain evidence="3 4">K1</strain>
    </source>
</reference>
<evidence type="ECO:0000256" key="1">
    <source>
        <dbReference type="ARBA" id="ARBA00023002"/>
    </source>
</evidence>
<evidence type="ECO:0000313" key="4">
    <source>
        <dbReference type="Proteomes" id="UP000005938"/>
    </source>
</evidence>
<proteinExistence type="predicted"/>